<accession>A0ABT4IC88</accession>
<protein>
    <submittedName>
        <fullName evidence="1">Glycosyltransferase</fullName>
    </submittedName>
</protein>
<evidence type="ECO:0000313" key="2">
    <source>
        <dbReference type="Proteomes" id="UP001072034"/>
    </source>
</evidence>
<proteinExistence type="predicted"/>
<reference evidence="1" key="1">
    <citation type="submission" date="2022-10" db="EMBL/GenBank/DDBJ databases">
        <title>Genome sequence of Actinomyces israelii ATCC 10048.</title>
        <authorList>
            <person name="Watt R.M."/>
            <person name="Tong W.M."/>
        </authorList>
    </citation>
    <scope>NUCLEOTIDE SEQUENCE</scope>
    <source>
        <strain evidence="1">ATCC 10048</strain>
    </source>
</reference>
<comment type="caution">
    <text evidence="1">The sequence shown here is derived from an EMBL/GenBank/DDBJ whole genome shotgun (WGS) entry which is preliminary data.</text>
</comment>
<keyword evidence="2" id="KW-1185">Reference proteome</keyword>
<dbReference type="RefSeq" id="WP_043564043.1">
    <property type="nucleotide sequence ID" value="NZ_CAJPNG010000074.1"/>
</dbReference>
<name>A0ABT4IC88_9ACTO</name>
<dbReference type="SUPFAM" id="SSF53756">
    <property type="entry name" value="UDP-Glycosyltransferase/glycogen phosphorylase"/>
    <property type="match status" value="1"/>
</dbReference>
<dbReference type="Proteomes" id="UP001072034">
    <property type="component" value="Unassembled WGS sequence"/>
</dbReference>
<sequence>MRIAIKYDDIDISSAGRVAGHEAGDTLVRRLLRIFPESTVIAPVPRQSEDFDVVPLEGLDPTDLVVINMDAADSPHIWQVLSRAPGTAPGTLAEPRIMNFVWRPVPSSAPRVHMATLALSCALFPTFADSRRTANEVRELVAKWTAQHLYEKSTLSWVNLGFRLDHIQPRAYSDVPIVLYPSIYLNRGKHPEQFFRVIEQVRRAVPLRVEMRLQEDSLVSEAAMSISQRDWVWMGPLTATRRSYWEALARTTAFLATADKVSYGLLYVEALGAGVIGILPDRDWARALVPESYPFIYRDLGEAATMLTRALREPEACRRQMDEAAGGSFSAWIARHHSDDAFDKAIVARVNEWFGS</sequence>
<dbReference type="EMBL" id="JAPTMY010000049">
    <property type="protein sequence ID" value="MCZ0859364.1"/>
    <property type="molecule type" value="Genomic_DNA"/>
</dbReference>
<organism evidence="1 2">
    <name type="scientific">Actinomyces israelii</name>
    <dbReference type="NCBI Taxonomy" id="1659"/>
    <lineage>
        <taxon>Bacteria</taxon>
        <taxon>Bacillati</taxon>
        <taxon>Actinomycetota</taxon>
        <taxon>Actinomycetes</taxon>
        <taxon>Actinomycetales</taxon>
        <taxon>Actinomycetaceae</taxon>
        <taxon>Actinomyces</taxon>
    </lineage>
</organism>
<gene>
    <name evidence="1" type="ORF">OHJ16_15105</name>
</gene>
<evidence type="ECO:0000313" key="1">
    <source>
        <dbReference type="EMBL" id="MCZ0859364.1"/>
    </source>
</evidence>